<reference evidence="3" key="1">
    <citation type="submission" date="2016-10" db="EMBL/GenBank/DDBJ databases">
        <title>Comparative genomics uncovers the prolific and rare metabolic potential of the cyanobacterial genus Moorea.</title>
        <authorList>
            <person name="Leao T."/>
            <person name="Castelao G."/>
            <person name="Korobeynikov A."/>
            <person name="Monroe E.A."/>
            <person name="Podell S."/>
            <person name="Glukhov E."/>
            <person name="Allen E."/>
            <person name="Gerwick W.H."/>
            <person name="Gerwick L."/>
        </authorList>
    </citation>
    <scope>NUCLEOTIDE SEQUENCE [LARGE SCALE GENOMIC DNA]</scope>
    <source>
        <strain evidence="3">JHB</strain>
    </source>
</reference>
<keyword evidence="1" id="KW-0732">Signal</keyword>
<dbReference type="EMBL" id="CP017708">
    <property type="protein sequence ID" value="AOY79798.1"/>
    <property type="molecule type" value="Genomic_DNA"/>
</dbReference>
<feature type="chain" id="PRO_5009441695" evidence="1">
    <location>
        <begin position="28"/>
        <end position="152"/>
    </location>
</feature>
<dbReference type="Proteomes" id="UP000176944">
    <property type="component" value="Chromosome"/>
</dbReference>
<sequence length="152" mass="16088">MINSLRLVVVSLLAAVTLFLGNANALAADEAPTIVAAWAHSNNGSGPSLVTNIGEKGNVFSGTLIARSATYAWDTVLDVYTDKSRKLWVNVEGSDTSAEVVRTSDVSYKLTNASDVMLGTITFDPETGDFEIDGCGAGWFQGTLMGIYTAHH</sequence>
<evidence type="ECO:0000313" key="2">
    <source>
        <dbReference type="EMBL" id="AOY79798.1"/>
    </source>
</evidence>
<feature type="signal peptide" evidence="1">
    <location>
        <begin position="1"/>
        <end position="27"/>
    </location>
</feature>
<proteinExistence type="predicted"/>
<evidence type="ECO:0000256" key="1">
    <source>
        <dbReference type="SAM" id="SignalP"/>
    </source>
</evidence>
<name>A0A1D9FWN5_MOOP1</name>
<dbReference type="AlphaFoldDB" id="A0A1D9FWN5"/>
<protein>
    <submittedName>
        <fullName evidence="2">Uncharacterized protein</fullName>
    </submittedName>
</protein>
<accession>A0A1D9FWN5</accession>
<organism evidence="2 3">
    <name type="scientific">Moorena producens (strain JHB)</name>
    <dbReference type="NCBI Taxonomy" id="1454205"/>
    <lineage>
        <taxon>Bacteria</taxon>
        <taxon>Bacillati</taxon>
        <taxon>Cyanobacteriota</taxon>
        <taxon>Cyanophyceae</taxon>
        <taxon>Coleofasciculales</taxon>
        <taxon>Coleofasciculaceae</taxon>
        <taxon>Moorena</taxon>
    </lineage>
</organism>
<evidence type="ECO:0000313" key="3">
    <source>
        <dbReference type="Proteomes" id="UP000176944"/>
    </source>
</evidence>
<gene>
    <name evidence="2" type="ORF">BJP36_07520</name>
</gene>